<gene>
    <name evidence="2" type="ORF">RED65_11745</name>
</gene>
<comment type="caution">
    <text evidence="2">The sequence shown here is derived from an EMBL/GenBank/DDBJ whole genome shotgun (WGS) entry which is preliminary data.</text>
</comment>
<dbReference type="AlphaFoldDB" id="Q1N139"/>
<organism evidence="2 3">
    <name type="scientific">Bermanella marisrubri</name>
    <dbReference type="NCBI Taxonomy" id="207949"/>
    <lineage>
        <taxon>Bacteria</taxon>
        <taxon>Pseudomonadati</taxon>
        <taxon>Pseudomonadota</taxon>
        <taxon>Gammaproteobacteria</taxon>
        <taxon>Oceanospirillales</taxon>
        <taxon>Oceanospirillaceae</taxon>
        <taxon>Bermanella</taxon>
    </lineage>
</organism>
<keyword evidence="3" id="KW-1185">Reference proteome</keyword>
<dbReference type="EMBL" id="AAQH01000011">
    <property type="protein sequence ID" value="EAT12012.1"/>
    <property type="molecule type" value="Genomic_DNA"/>
</dbReference>
<feature type="domain" description="DSBA-like thioredoxin" evidence="1">
    <location>
        <begin position="19"/>
        <end position="220"/>
    </location>
</feature>
<protein>
    <recommendedName>
        <fullName evidence="1">DSBA-like thioredoxin domain-containing protein</fullName>
    </recommendedName>
</protein>
<dbReference type="GO" id="GO:0016491">
    <property type="term" value="F:oxidoreductase activity"/>
    <property type="evidence" value="ECO:0007669"/>
    <property type="project" value="InterPro"/>
</dbReference>
<dbReference type="Gene3D" id="3.40.30.10">
    <property type="entry name" value="Glutaredoxin"/>
    <property type="match status" value="1"/>
</dbReference>
<sequence length="229" mass="25744">MFFNEPTYSYVGFFMSKIQIDIVSDVVCPWCAIGYGNLQQAIDELTDLDVAVEWHPFQLNPQMASEGEDINEHLASKYGLTEQQLAENKSRIQEMGQLAGIEINFDARSRIYNTFQCHMLLDWAKEQGKQTALKLALFDAYFTQGLDVASVDTLKQVCESIGLDVDEVDAVLADSERKTKVESEEEHFKSLGIQSVPAFIVNQKYLISGGQPKQQFVEALTEIAKKEAS</sequence>
<dbReference type="PANTHER" id="PTHR13887">
    <property type="entry name" value="GLUTATHIONE S-TRANSFERASE KAPPA"/>
    <property type="match status" value="1"/>
</dbReference>
<dbReference type="InterPro" id="IPR001853">
    <property type="entry name" value="DSBA-like_thioredoxin_dom"/>
</dbReference>
<evidence type="ECO:0000259" key="1">
    <source>
        <dbReference type="Pfam" id="PF01323"/>
    </source>
</evidence>
<dbReference type="STRING" id="207949.RED65_11745"/>
<name>Q1N139_9GAMM</name>
<reference evidence="2 3" key="1">
    <citation type="submission" date="2006-03" db="EMBL/GenBank/DDBJ databases">
        <authorList>
            <person name="Pinhassi J."/>
            <person name="Pedros-Alio C."/>
            <person name="Ferriera S."/>
            <person name="Johnson J."/>
            <person name="Kravitz S."/>
            <person name="Halpern A."/>
            <person name="Remington K."/>
            <person name="Beeson K."/>
            <person name="Tran B."/>
            <person name="Rogers Y.-H."/>
            <person name="Friedman R."/>
            <person name="Venter J.C."/>
        </authorList>
    </citation>
    <scope>NUCLEOTIDE SEQUENCE [LARGE SCALE GENOMIC DNA]</scope>
    <source>
        <strain evidence="2 3">RED65</strain>
    </source>
</reference>
<proteinExistence type="predicted"/>
<evidence type="ECO:0000313" key="2">
    <source>
        <dbReference type="EMBL" id="EAT12012.1"/>
    </source>
</evidence>
<dbReference type="PANTHER" id="PTHR13887:SF41">
    <property type="entry name" value="THIOREDOXIN SUPERFAMILY PROTEIN"/>
    <property type="match status" value="1"/>
</dbReference>
<dbReference type="Pfam" id="PF01323">
    <property type="entry name" value="DSBA"/>
    <property type="match status" value="1"/>
</dbReference>
<dbReference type="InterPro" id="IPR036249">
    <property type="entry name" value="Thioredoxin-like_sf"/>
</dbReference>
<dbReference type="CDD" id="cd03024">
    <property type="entry name" value="DsbA_FrnE"/>
    <property type="match status" value="1"/>
</dbReference>
<dbReference type="HOGENOM" id="CLU_069253_0_4_6"/>
<evidence type="ECO:0000313" key="3">
    <source>
        <dbReference type="Proteomes" id="UP000004263"/>
    </source>
</evidence>
<dbReference type="Proteomes" id="UP000004263">
    <property type="component" value="Unassembled WGS sequence"/>
</dbReference>
<dbReference type="SUPFAM" id="SSF52833">
    <property type="entry name" value="Thioredoxin-like"/>
    <property type="match status" value="1"/>
</dbReference>
<accession>Q1N139</accession>